<dbReference type="Gene3D" id="1.20.1560.10">
    <property type="entry name" value="ABC transporter type 1, transmembrane domain"/>
    <property type="match status" value="2"/>
</dbReference>
<feature type="transmembrane region" description="Helical" evidence="5">
    <location>
        <begin position="381"/>
        <end position="400"/>
    </location>
</feature>
<evidence type="ECO:0000256" key="5">
    <source>
        <dbReference type="SAM" id="Phobius"/>
    </source>
</evidence>
<dbReference type="GO" id="GO:0015421">
    <property type="term" value="F:ABC-type oligopeptide transporter activity"/>
    <property type="evidence" value="ECO:0007669"/>
    <property type="project" value="TreeGrafter"/>
</dbReference>
<feature type="transmembrane region" description="Helical" evidence="5">
    <location>
        <begin position="484"/>
        <end position="507"/>
    </location>
</feature>
<dbReference type="EMBL" id="DAKRPA010000126">
    <property type="protein sequence ID" value="DAZ97765.1"/>
    <property type="molecule type" value="Genomic_DNA"/>
</dbReference>
<evidence type="ECO:0000313" key="7">
    <source>
        <dbReference type="EMBL" id="DAZ97765.1"/>
    </source>
</evidence>
<protein>
    <recommendedName>
        <fullName evidence="6">ABC transmembrane type-1 domain-containing protein</fullName>
    </recommendedName>
</protein>
<accession>A0AAV2YUS0</accession>
<name>A0AAV2YUS0_9STRA</name>
<reference evidence="7" key="1">
    <citation type="submission" date="2022-11" db="EMBL/GenBank/DDBJ databases">
        <authorList>
            <person name="Morgan W.R."/>
            <person name="Tartar A."/>
        </authorList>
    </citation>
    <scope>NUCLEOTIDE SEQUENCE</scope>
    <source>
        <strain evidence="7">ARSEF 373</strain>
    </source>
</reference>
<dbReference type="GO" id="GO:0005743">
    <property type="term" value="C:mitochondrial inner membrane"/>
    <property type="evidence" value="ECO:0007669"/>
    <property type="project" value="TreeGrafter"/>
</dbReference>
<evidence type="ECO:0000256" key="4">
    <source>
        <dbReference type="ARBA" id="ARBA00023136"/>
    </source>
</evidence>
<organism evidence="7 8">
    <name type="scientific">Lagenidium giganteum</name>
    <dbReference type="NCBI Taxonomy" id="4803"/>
    <lineage>
        <taxon>Eukaryota</taxon>
        <taxon>Sar</taxon>
        <taxon>Stramenopiles</taxon>
        <taxon>Oomycota</taxon>
        <taxon>Peronosporomycetes</taxon>
        <taxon>Pythiales</taxon>
        <taxon>Pythiaceae</taxon>
    </lineage>
</organism>
<evidence type="ECO:0000256" key="1">
    <source>
        <dbReference type="ARBA" id="ARBA00004141"/>
    </source>
</evidence>
<dbReference type="PANTHER" id="PTHR43394:SF27">
    <property type="entry name" value="ATP-DEPENDENT TRANSLOCASE ABCB1-LIKE"/>
    <property type="match status" value="1"/>
</dbReference>
<dbReference type="GO" id="GO:0005524">
    <property type="term" value="F:ATP binding"/>
    <property type="evidence" value="ECO:0007669"/>
    <property type="project" value="InterPro"/>
</dbReference>
<dbReference type="InterPro" id="IPR039421">
    <property type="entry name" value="Type_1_exporter"/>
</dbReference>
<dbReference type="SUPFAM" id="SSF90123">
    <property type="entry name" value="ABC transporter transmembrane region"/>
    <property type="match status" value="2"/>
</dbReference>
<feature type="transmembrane region" description="Helical" evidence="5">
    <location>
        <begin position="309"/>
        <end position="329"/>
    </location>
</feature>
<dbReference type="AlphaFoldDB" id="A0AAV2YUS0"/>
<dbReference type="PANTHER" id="PTHR43394">
    <property type="entry name" value="ATP-DEPENDENT PERMEASE MDL1, MITOCHONDRIAL"/>
    <property type="match status" value="1"/>
</dbReference>
<keyword evidence="4 5" id="KW-0472">Membrane</keyword>
<proteinExistence type="predicted"/>
<dbReference type="PROSITE" id="PS50929">
    <property type="entry name" value="ABC_TM1F"/>
    <property type="match status" value="2"/>
</dbReference>
<keyword evidence="2 5" id="KW-0812">Transmembrane</keyword>
<feature type="transmembrane region" description="Helical" evidence="5">
    <location>
        <begin position="406"/>
        <end position="427"/>
    </location>
</feature>
<keyword evidence="8" id="KW-1185">Reference proteome</keyword>
<dbReference type="Proteomes" id="UP001146120">
    <property type="component" value="Unassembled WGS sequence"/>
</dbReference>
<comment type="subcellular location">
    <subcellularLocation>
        <location evidence="1">Membrane</location>
        <topology evidence="1">Multi-pass membrane protein</topology>
    </subcellularLocation>
</comment>
<keyword evidence="3 5" id="KW-1133">Transmembrane helix</keyword>
<reference evidence="7" key="2">
    <citation type="journal article" date="2023" name="Microbiol Resour">
        <title>Decontamination and Annotation of the Draft Genome Sequence of the Oomycete Lagenidium giganteum ARSEF 373.</title>
        <authorList>
            <person name="Morgan W.R."/>
            <person name="Tartar A."/>
        </authorList>
    </citation>
    <scope>NUCLEOTIDE SEQUENCE</scope>
    <source>
        <strain evidence="7">ARSEF 373</strain>
    </source>
</reference>
<dbReference type="InterPro" id="IPR011527">
    <property type="entry name" value="ABC1_TM_dom"/>
</dbReference>
<dbReference type="CDD" id="cd18578">
    <property type="entry name" value="ABC_6TM_Pgp_ABCB1_D2_like"/>
    <property type="match status" value="1"/>
</dbReference>
<evidence type="ECO:0000313" key="8">
    <source>
        <dbReference type="Proteomes" id="UP001146120"/>
    </source>
</evidence>
<feature type="transmembrane region" description="Helical" evidence="5">
    <location>
        <begin position="605"/>
        <end position="635"/>
    </location>
</feature>
<evidence type="ECO:0000256" key="2">
    <source>
        <dbReference type="ARBA" id="ARBA00022692"/>
    </source>
</evidence>
<feature type="transmembrane region" description="Helical" evidence="5">
    <location>
        <begin position="656"/>
        <end position="677"/>
    </location>
</feature>
<dbReference type="InterPro" id="IPR036640">
    <property type="entry name" value="ABC1_TM_sf"/>
</dbReference>
<feature type="transmembrane region" description="Helical" evidence="5">
    <location>
        <begin position="745"/>
        <end position="772"/>
    </location>
</feature>
<sequence>MRRPFHDYLPSTQVEPSSLMKDNKGYAQASAGAYVALETPTAKNRLDQGFDHADHVDASTSKQEIATDGKLASFGELFSYADRTDKMLMAGGTLAALTAGVSQPIQIVLFGDVLNSFNPAAGADPDAMRSDINSVALKFTLVGVAVVVLCFLQISHDVLGENKCTGAGCYDGGRVLTICIAPVQARGSRAMAQQQEPPPEAVVTDFVEVQTPKNRLDEGFDRVEHAEETKSKQEIATDGKLVSMSELFSFADTTDKLLMTVGLIGALAAGVSQPAQIVLFGNILNTLNPSDPNAMKHLVDNIRDCALNFVYVGIAVIVCCFIQVTAWSITASRQAKRIRSAYVNAILTKEIGWFDVNEPMQLATKVADSTVMIQQGMGRKVGDGLHFFSMAVSGITIGFVKGWQLTLVLLAFVPLITLSAFMSMKVLSAATQGGIESYGKAGAVAQEALSNVRTVHMFNSIKHFVDKYEKALEISTAANIRKGFAVGWGTGIMFFMVLCTYAGGMYFGAYKVSVDQLVPDNEKCTGHGCYDGGRVLTVFFCVRTEDRTKSGSFHSERSNSLKGIDRAPSQLSMKEDAGITEAEKAEIAKVSTARIWKMSLPEWKFMVLGTIGAIVNAAVFPVWGLLLTKITVLFFKYQTPEYDPTAATRMRSDAKWWSVGFFGLGVVFGLSITMQHFGFAVASQRLVTRVRLKTFKAMLHQDIGWFDLDENSSGALVSRLASDSAILQAMTSETLNQTLVNLTSIAIALGIAFYNSWQMTLLLFASAPVLLFNSYIQAQQMSGTINNKKNNDADTAAGSLLSEAIGSIRTVASFSMEKAINTMYVGFINASKNADIKVGIIGGLSFGISQGTMFFNLAFLFYIGGKWISNGTITFENLFTVMMIANDQIDGNSCTGSGCYDGGRVLTVFFCIEDGVYKSLVARQMGGGH</sequence>
<evidence type="ECO:0000259" key="6">
    <source>
        <dbReference type="PROSITE" id="PS50929"/>
    </source>
</evidence>
<dbReference type="CDD" id="cd18577">
    <property type="entry name" value="ABC_6TM_Pgp_ABCB1_D1_like"/>
    <property type="match status" value="1"/>
</dbReference>
<comment type="caution">
    <text evidence="7">The sequence shown here is derived from an EMBL/GenBank/DDBJ whole genome shotgun (WGS) entry which is preliminary data.</text>
</comment>
<feature type="transmembrane region" description="Helical" evidence="5">
    <location>
        <begin position="135"/>
        <end position="154"/>
    </location>
</feature>
<evidence type="ECO:0000256" key="3">
    <source>
        <dbReference type="ARBA" id="ARBA00022989"/>
    </source>
</evidence>
<feature type="domain" description="ABC transmembrane type-1" evidence="6">
    <location>
        <begin position="607"/>
        <end position="886"/>
    </location>
</feature>
<dbReference type="Pfam" id="PF00664">
    <property type="entry name" value="ABC_membrane"/>
    <property type="match status" value="2"/>
</dbReference>
<feature type="domain" description="ABC transmembrane type-1" evidence="6">
    <location>
        <begin position="261"/>
        <end position="517"/>
    </location>
</feature>
<dbReference type="GO" id="GO:0090374">
    <property type="term" value="P:oligopeptide export from mitochondrion"/>
    <property type="evidence" value="ECO:0007669"/>
    <property type="project" value="TreeGrafter"/>
</dbReference>
<gene>
    <name evidence="7" type="ORF">N0F65_009045</name>
</gene>